<sequence length="341" mass="36520">MFSSLPTGPWRNLIAGLIYMVAITALATSAYMLAGWSLSDAFYFVVITIFTVGYQELHPIVSPEMRALTMATIVLGCTGVIFLTGALVQAFTYTQIQQLLGNKRMKTQIEKMTGHVIICGFGRIGHALAEELRAGGIEFVIVDLDEARLARASAEGFHTWAGDATTETTLNEVGVNRARALATVVPNDAVNVFITLTARSLNKDIEIIARGVSPSTKGKLLHAGASSVVEPTHIGAERIAQLILYPRTSRITEGTQRIRAMAAGLHGLGLDLEVAAVPPDSPMAGLTIEQAERDASGTMFIIAINRKEGETLTRPEPSTIIEPGDGVVMITRSGRTTMKAS</sequence>
<evidence type="ECO:0000313" key="6">
    <source>
        <dbReference type="Proteomes" id="UP000553706"/>
    </source>
</evidence>
<dbReference type="Gene3D" id="3.40.50.720">
    <property type="entry name" value="NAD(P)-binding Rossmann-like Domain"/>
    <property type="match status" value="1"/>
</dbReference>
<dbReference type="SUPFAM" id="SSF51735">
    <property type="entry name" value="NAD(P)-binding Rossmann-fold domains"/>
    <property type="match status" value="1"/>
</dbReference>
<feature type="transmembrane region" description="Helical" evidence="2">
    <location>
        <begin position="73"/>
        <end position="96"/>
    </location>
</feature>
<accession>A0A840VJS7</accession>
<dbReference type="Gene3D" id="3.30.70.1450">
    <property type="entry name" value="Regulator of K+ conductance, C-terminal domain"/>
    <property type="match status" value="1"/>
</dbReference>
<evidence type="ECO:0000313" key="5">
    <source>
        <dbReference type="EMBL" id="MBB5371851.1"/>
    </source>
</evidence>
<dbReference type="Pfam" id="PF07885">
    <property type="entry name" value="Ion_trans_2"/>
    <property type="match status" value="1"/>
</dbReference>
<dbReference type="Pfam" id="PF02080">
    <property type="entry name" value="TrkA_C"/>
    <property type="match status" value="1"/>
</dbReference>
<evidence type="ECO:0000256" key="1">
    <source>
        <dbReference type="ARBA" id="ARBA00004651"/>
    </source>
</evidence>
<dbReference type="InterPro" id="IPR036291">
    <property type="entry name" value="NAD(P)-bd_dom_sf"/>
</dbReference>
<protein>
    <submittedName>
        <fullName evidence="5">Trk K+ transport system NAD-binding subunit</fullName>
    </submittedName>
</protein>
<dbReference type="GO" id="GO:0006813">
    <property type="term" value="P:potassium ion transport"/>
    <property type="evidence" value="ECO:0007669"/>
    <property type="project" value="InterPro"/>
</dbReference>
<feature type="domain" description="RCK N-terminal" evidence="3">
    <location>
        <begin position="113"/>
        <end position="230"/>
    </location>
</feature>
<dbReference type="InterPro" id="IPR006037">
    <property type="entry name" value="RCK_C"/>
</dbReference>
<dbReference type="RefSeq" id="WP_183264871.1">
    <property type="nucleotide sequence ID" value="NZ_JACHFJ010000001.1"/>
</dbReference>
<evidence type="ECO:0000259" key="3">
    <source>
        <dbReference type="PROSITE" id="PS51201"/>
    </source>
</evidence>
<dbReference type="InterPro" id="IPR050721">
    <property type="entry name" value="Trk_Ktr_HKT_K-transport"/>
</dbReference>
<comment type="caution">
    <text evidence="5">The sequence shown here is derived from an EMBL/GenBank/DDBJ whole genome shotgun (WGS) entry which is preliminary data.</text>
</comment>
<proteinExistence type="predicted"/>
<dbReference type="InterPro" id="IPR013099">
    <property type="entry name" value="K_chnl_dom"/>
</dbReference>
<keyword evidence="2" id="KW-0812">Transmembrane</keyword>
<keyword evidence="6" id="KW-1185">Reference proteome</keyword>
<dbReference type="SUPFAM" id="SSF116726">
    <property type="entry name" value="TrkA C-terminal domain-like"/>
    <property type="match status" value="1"/>
</dbReference>
<dbReference type="PANTHER" id="PTHR43833:SF9">
    <property type="entry name" value="POTASSIUM CHANNEL PROTEIN YUGO-RELATED"/>
    <property type="match status" value="1"/>
</dbReference>
<dbReference type="PROSITE" id="PS51201">
    <property type="entry name" value="RCK_N"/>
    <property type="match status" value="1"/>
</dbReference>
<evidence type="ECO:0000259" key="4">
    <source>
        <dbReference type="PROSITE" id="PS51202"/>
    </source>
</evidence>
<dbReference type="Gene3D" id="1.10.287.70">
    <property type="match status" value="1"/>
</dbReference>
<organism evidence="5 6">
    <name type="scientific">Acidocella aromatica</name>
    <dbReference type="NCBI Taxonomy" id="1303579"/>
    <lineage>
        <taxon>Bacteria</taxon>
        <taxon>Pseudomonadati</taxon>
        <taxon>Pseudomonadota</taxon>
        <taxon>Alphaproteobacteria</taxon>
        <taxon>Acetobacterales</taxon>
        <taxon>Acidocellaceae</taxon>
        <taxon>Acidocella</taxon>
    </lineage>
</organism>
<feature type="transmembrane region" description="Helical" evidence="2">
    <location>
        <begin position="41"/>
        <end position="61"/>
    </location>
</feature>
<dbReference type="PROSITE" id="PS51202">
    <property type="entry name" value="RCK_C"/>
    <property type="match status" value="1"/>
</dbReference>
<evidence type="ECO:0000256" key="2">
    <source>
        <dbReference type="SAM" id="Phobius"/>
    </source>
</evidence>
<feature type="domain" description="RCK C-terminal" evidence="4">
    <location>
        <begin position="260"/>
        <end position="341"/>
    </location>
</feature>
<dbReference type="GO" id="GO:0005886">
    <property type="term" value="C:plasma membrane"/>
    <property type="evidence" value="ECO:0007669"/>
    <property type="project" value="UniProtKB-SubCell"/>
</dbReference>
<dbReference type="InterPro" id="IPR036721">
    <property type="entry name" value="RCK_C_sf"/>
</dbReference>
<feature type="transmembrane region" description="Helical" evidence="2">
    <location>
        <begin position="12"/>
        <end position="34"/>
    </location>
</feature>
<dbReference type="SUPFAM" id="SSF81324">
    <property type="entry name" value="Voltage-gated potassium channels"/>
    <property type="match status" value="1"/>
</dbReference>
<comment type="subcellular location">
    <subcellularLocation>
        <location evidence="1">Cell membrane</location>
        <topology evidence="1">Multi-pass membrane protein</topology>
    </subcellularLocation>
</comment>
<dbReference type="InterPro" id="IPR003148">
    <property type="entry name" value="RCK_N"/>
</dbReference>
<dbReference type="Pfam" id="PF02254">
    <property type="entry name" value="TrkA_N"/>
    <property type="match status" value="1"/>
</dbReference>
<gene>
    <name evidence="5" type="ORF">HNP71_000075</name>
</gene>
<dbReference type="Proteomes" id="UP000553706">
    <property type="component" value="Unassembled WGS sequence"/>
</dbReference>
<dbReference type="AlphaFoldDB" id="A0A840VJS7"/>
<keyword evidence="2" id="KW-1133">Transmembrane helix</keyword>
<name>A0A840VJS7_9PROT</name>
<dbReference type="PANTHER" id="PTHR43833">
    <property type="entry name" value="POTASSIUM CHANNEL PROTEIN 2-RELATED-RELATED"/>
    <property type="match status" value="1"/>
</dbReference>
<dbReference type="EMBL" id="JACHFJ010000001">
    <property type="protein sequence ID" value="MBB5371851.1"/>
    <property type="molecule type" value="Genomic_DNA"/>
</dbReference>
<keyword evidence="2" id="KW-0472">Membrane</keyword>
<reference evidence="5 6" key="1">
    <citation type="submission" date="2020-08" db="EMBL/GenBank/DDBJ databases">
        <title>Genomic Encyclopedia of Type Strains, Phase IV (KMG-IV): sequencing the most valuable type-strain genomes for metagenomic binning, comparative biology and taxonomic classification.</title>
        <authorList>
            <person name="Goeker M."/>
        </authorList>
    </citation>
    <scope>NUCLEOTIDE SEQUENCE [LARGE SCALE GENOMIC DNA]</scope>
    <source>
        <strain evidence="5 6">DSM 27026</strain>
    </source>
</reference>
<dbReference type="GO" id="GO:0008324">
    <property type="term" value="F:monoatomic cation transmembrane transporter activity"/>
    <property type="evidence" value="ECO:0007669"/>
    <property type="project" value="InterPro"/>
</dbReference>